<reference evidence="3 4" key="1">
    <citation type="journal article" date="2021" name="bioRxiv">
        <title>Unraveling nitrogen, sulfur and carbon metabolic pathways and microbial community transcriptional responses to substrate deprivation and toxicity stresses in a bioreactor mimicking anoxic brackish coastal sediment conditions.</title>
        <authorList>
            <person name="Martins P.D."/>
            <person name="Echeveste M.J."/>
            <person name="Arshad A."/>
            <person name="Kurth J."/>
            <person name="Ouboter H."/>
            <person name="Jetten M.S.M."/>
            <person name="Welte C.U."/>
        </authorList>
    </citation>
    <scope>NUCLEOTIDE SEQUENCE [LARGE SCALE GENOMIC DNA]</scope>
    <source>
        <strain evidence="3">MAG_38</strain>
    </source>
</reference>
<dbReference type="InterPro" id="IPR023332">
    <property type="entry name" value="Proteasome_alpha-type"/>
</dbReference>
<protein>
    <submittedName>
        <fullName evidence="3">Proteasome subunit alpha</fullName>
        <ecNumber evidence="3">3.4.25.1</ecNumber>
    </submittedName>
</protein>
<comment type="caution">
    <text evidence="3">The sequence shown here is derived from an EMBL/GenBank/DDBJ whole genome shotgun (WGS) entry which is preliminary data.</text>
</comment>
<dbReference type="PROSITE" id="PS51475">
    <property type="entry name" value="PROTEASOME_ALPHA_2"/>
    <property type="match status" value="1"/>
</dbReference>
<dbReference type="InterPro" id="IPR029055">
    <property type="entry name" value="Ntn_hydrolases_N"/>
</dbReference>
<evidence type="ECO:0000313" key="3">
    <source>
        <dbReference type="EMBL" id="MBZ0160353.1"/>
    </source>
</evidence>
<dbReference type="InterPro" id="IPR001353">
    <property type="entry name" value="Proteasome_sua/b"/>
</dbReference>
<evidence type="ECO:0000256" key="1">
    <source>
        <dbReference type="ARBA" id="ARBA00022490"/>
    </source>
</evidence>
<keyword evidence="1" id="KW-0963">Cytoplasm</keyword>
<dbReference type="GO" id="GO:0051603">
    <property type="term" value="P:proteolysis involved in protein catabolic process"/>
    <property type="evidence" value="ECO:0007669"/>
    <property type="project" value="InterPro"/>
</dbReference>
<dbReference type="AlphaFoldDB" id="A0AAJ1AIG0"/>
<evidence type="ECO:0000313" key="4">
    <source>
        <dbReference type="Proteomes" id="UP001197609"/>
    </source>
</evidence>
<dbReference type="GO" id="GO:0004298">
    <property type="term" value="F:threonine-type endopeptidase activity"/>
    <property type="evidence" value="ECO:0007669"/>
    <property type="project" value="InterPro"/>
</dbReference>
<dbReference type="CDD" id="cd01906">
    <property type="entry name" value="proteasome_protease_HslV"/>
    <property type="match status" value="1"/>
</dbReference>
<evidence type="ECO:0000256" key="2">
    <source>
        <dbReference type="ARBA" id="ARBA00022942"/>
    </source>
</evidence>
<dbReference type="EMBL" id="JAIOIU010000121">
    <property type="protein sequence ID" value="MBZ0160353.1"/>
    <property type="molecule type" value="Genomic_DNA"/>
</dbReference>
<dbReference type="InterPro" id="IPR050115">
    <property type="entry name" value="Proteasome_alpha"/>
</dbReference>
<dbReference type="Gene3D" id="3.60.20.10">
    <property type="entry name" value="Glutamine Phosphoribosylpyrophosphate, subunit 1, domain 1"/>
    <property type="match status" value="1"/>
</dbReference>
<dbReference type="NCBIfam" id="TIGR03691">
    <property type="entry name" value="20S_bact_alpha"/>
    <property type="match status" value="1"/>
</dbReference>
<dbReference type="SUPFAM" id="SSF56235">
    <property type="entry name" value="N-terminal nucleophile aminohydrolases (Ntn hydrolases)"/>
    <property type="match status" value="1"/>
</dbReference>
<sequence length="229" mass="25187">MALPYYVSPEQMMHDKAEYARKGIARGKSIIVLEYAGGMLLVAENPSASLNKISEIYDRIAFAGAGRYSEFENLRKAGIRYADLKGFAYDREDVTAKSLANAYSQTIGNIFSEAMKPLEVEILVVEVADGALPNELYRITFDGSIGDERGFAAIGGQAEELRLHLKDSYEPGLDQQAALRLAIQALEAVGSVKVKPQSLEVAVLERSRTGRKFRRLSQDDLSAICTNTE</sequence>
<organism evidence="3 4">
    <name type="scientific">Candidatus Methylomirabilis tolerans</name>
    <dbReference type="NCBI Taxonomy" id="3123416"/>
    <lineage>
        <taxon>Bacteria</taxon>
        <taxon>Candidatus Methylomirabilota</taxon>
        <taxon>Candidatus Methylomirabilia</taxon>
        <taxon>Candidatus Methylomirabilales</taxon>
        <taxon>Candidatus Methylomirabilaceae</taxon>
        <taxon>Candidatus Methylomirabilis</taxon>
    </lineage>
</organism>
<dbReference type="Pfam" id="PF00227">
    <property type="entry name" value="Proteasome"/>
    <property type="match status" value="1"/>
</dbReference>
<keyword evidence="3" id="KW-0378">Hydrolase</keyword>
<proteinExistence type="predicted"/>
<dbReference type="Proteomes" id="UP001197609">
    <property type="component" value="Unassembled WGS sequence"/>
</dbReference>
<dbReference type="PANTHER" id="PTHR11599">
    <property type="entry name" value="PROTEASOME SUBUNIT ALPHA/BETA"/>
    <property type="match status" value="1"/>
</dbReference>
<name>A0AAJ1AIG0_9BACT</name>
<dbReference type="GO" id="GO:0019773">
    <property type="term" value="C:proteasome core complex, alpha-subunit complex"/>
    <property type="evidence" value="ECO:0007669"/>
    <property type="project" value="InterPro"/>
</dbReference>
<dbReference type="InterPro" id="IPR022296">
    <property type="entry name" value="Proteasome_asu_bac"/>
</dbReference>
<gene>
    <name evidence="3" type="primary">prcA</name>
    <name evidence="3" type="ORF">K8G79_09490</name>
</gene>
<accession>A0AAJ1AIG0</accession>
<dbReference type="EC" id="3.4.25.1" evidence="3"/>
<keyword evidence="2 3" id="KW-0647">Proteasome</keyword>